<keyword evidence="2" id="KW-0472">Membrane</keyword>
<feature type="transmembrane region" description="Helical" evidence="2">
    <location>
        <begin position="12"/>
        <end position="29"/>
    </location>
</feature>
<evidence type="ECO:0000313" key="3">
    <source>
        <dbReference type="EMBL" id="RKF71944.1"/>
    </source>
</evidence>
<proteinExistence type="predicted"/>
<gene>
    <name evidence="3" type="ORF">GcM1_249049</name>
</gene>
<comment type="caution">
    <text evidence="3">The sequence shown here is derived from an EMBL/GenBank/DDBJ whole genome shotgun (WGS) entry which is preliminary data.</text>
</comment>
<keyword evidence="2" id="KW-0812">Transmembrane</keyword>
<keyword evidence="2" id="KW-1133">Transmembrane helix</keyword>
<feature type="compositionally biased region" description="Basic and acidic residues" evidence="1">
    <location>
        <begin position="98"/>
        <end position="123"/>
    </location>
</feature>
<evidence type="ECO:0000256" key="2">
    <source>
        <dbReference type="SAM" id="Phobius"/>
    </source>
</evidence>
<feature type="region of interest" description="Disordered" evidence="1">
    <location>
        <begin position="81"/>
        <end position="123"/>
    </location>
</feature>
<protein>
    <submittedName>
        <fullName evidence="3">Uncharacterized protein</fullName>
    </submittedName>
</protein>
<evidence type="ECO:0000313" key="4">
    <source>
        <dbReference type="Proteomes" id="UP000285326"/>
    </source>
</evidence>
<evidence type="ECO:0000256" key="1">
    <source>
        <dbReference type="SAM" id="MobiDB-lite"/>
    </source>
</evidence>
<reference evidence="3 4" key="1">
    <citation type="journal article" date="2018" name="BMC Genomics">
        <title>Comparative genome analyses reveal sequence features reflecting distinct modes of host-adaptation between dicot and monocot powdery mildew.</title>
        <authorList>
            <person name="Wu Y."/>
            <person name="Ma X."/>
            <person name="Pan Z."/>
            <person name="Kale S.D."/>
            <person name="Song Y."/>
            <person name="King H."/>
            <person name="Zhang Q."/>
            <person name="Presley C."/>
            <person name="Deng X."/>
            <person name="Wei C.I."/>
            <person name="Xiao S."/>
        </authorList>
    </citation>
    <scope>NUCLEOTIDE SEQUENCE [LARGE SCALE GENOMIC DNA]</scope>
    <source>
        <strain evidence="3">UMSG1</strain>
    </source>
</reference>
<dbReference type="EMBL" id="MCBS01024982">
    <property type="protein sequence ID" value="RKF71944.1"/>
    <property type="molecule type" value="Genomic_DNA"/>
</dbReference>
<organism evidence="3 4">
    <name type="scientific">Golovinomyces cichoracearum</name>
    <dbReference type="NCBI Taxonomy" id="62708"/>
    <lineage>
        <taxon>Eukaryota</taxon>
        <taxon>Fungi</taxon>
        <taxon>Dikarya</taxon>
        <taxon>Ascomycota</taxon>
        <taxon>Pezizomycotina</taxon>
        <taxon>Leotiomycetes</taxon>
        <taxon>Erysiphales</taxon>
        <taxon>Erysiphaceae</taxon>
        <taxon>Golovinomyces</taxon>
    </lineage>
</organism>
<sequence length="123" mass="13657">MARNFNVNSRTITAPLAALCMAAILFVYSRTSILAAKRNAQKHREADGGQLNWHNENLRRHGKLARPVQEGTLGQLAATLQDRHEDTNSKAKNTLAQTKRDPGERSAAEKELRDLIEADARGK</sequence>
<dbReference type="Proteomes" id="UP000285326">
    <property type="component" value="Unassembled WGS sequence"/>
</dbReference>
<name>A0A420IBN3_9PEZI</name>
<accession>A0A420IBN3</accession>
<dbReference type="AlphaFoldDB" id="A0A420IBN3"/>